<gene>
    <name evidence="2" type="ORF">KL86DYS1_20322</name>
</gene>
<sequence>MEEKKTDTKLNAQDIIARTGRRERKLQAYSPEPASIEGVTNQEEQVEEQVQLPVNETIKELPGEEPRKRKSKAQVEADYQCLFIHESAIAARSGKTVYICKEHHERIIKILHVIAKNDVSLFSYIYNVLEHHFTTYQEDITELYDNNIEKVF</sequence>
<feature type="region of interest" description="Disordered" evidence="1">
    <location>
        <begin position="1"/>
        <end position="43"/>
    </location>
</feature>
<evidence type="ECO:0008006" key="3">
    <source>
        <dbReference type="Google" id="ProtNLM"/>
    </source>
</evidence>
<accession>A0A212JNE4</accession>
<dbReference type="RefSeq" id="WP_296941515.1">
    <property type="nucleotide sequence ID" value="NZ_LT599032.1"/>
</dbReference>
<dbReference type="EMBL" id="FLUM01000002">
    <property type="protein sequence ID" value="SBW00922.1"/>
    <property type="molecule type" value="Genomic_DNA"/>
</dbReference>
<organism evidence="2">
    <name type="scientific">uncultured Dysgonomonas sp</name>
    <dbReference type="NCBI Taxonomy" id="206096"/>
    <lineage>
        <taxon>Bacteria</taxon>
        <taxon>Pseudomonadati</taxon>
        <taxon>Bacteroidota</taxon>
        <taxon>Bacteroidia</taxon>
        <taxon>Bacteroidales</taxon>
        <taxon>Dysgonomonadaceae</taxon>
        <taxon>Dysgonomonas</taxon>
        <taxon>environmental samples</taxon>
    </lineage>
</organism>
<dbReference type="AlphaFoldDB" id="A0A212JNE4"/>
<reference evidence="2" key="1">
    <citation type="submission" date="2016-04" db="EMBL/GenBank/DDBJ databases">
        <authorList>
            <person name="Evans L.H."/>
            <person name="Alamgir A."/>
            <person name="Owens N."/>
            <person name="Weber N.D."/>
            <person name="Virtaneva K."/>
            <person name="Barbian K."/>
            <person name="Babar A."/>
            <person name="Rosenke K."/>
        </authorList>
    </citation>
    <scope>NUCLEOTIDE SEQUENCE</scope>
    <source>
        <strain evidence="2">86-1</strain>
    </source>
</reference>
<dbReference type="InterPro" id="IPR021823">
    <property type="entry name" value="DUF3408"/>
</dbReference>
<dbReference type="Pfam" id="PF11888">
    <property type="entry name" value="DUF3408"/>
    <property type="match status" value="1"/>
</dbReference>
<evidence type="ECO:0000256" key="1">
    <source>
        <dbReference type="SAM" id="MobiDB-lite"/>
    </source>
</evidence>
<evidence type="ECO:0000313" key="2">
    <source>
        <dbReference type="EMBL" id="SBW00922.1"/>
    </source>
</evidence>
<protein>
    <recommendedName>
        <fullName evidence="3">Conjugal transfer protein TraB</fullName>
    </recommendedName>
</protein>
<name>A0A212JNE4_9BACT</name>
<proteinExistence type="predicted"/>